<evidence type="ECO:0000313" key="2">
    <source>
        <dbReference type="EMBL" id="MBP2408018.1"/>
    </source>
</evidence>
<dbReference type="SUPFAM" id="SSF69304">
    <property type="entry name" value="Tricorn protease N-terminal domain"/>
    <property type="match status" value="1"/>
</dbReference>
<feature type="region of interest" description="Disordered" evidence="1">
    <location>
        <begin position="1"/>
        <end position="21"/>
    </location>
</feature>
<protein>
    <submittedName>
        <fullName evidence="2">Uncharacterized protein</fullName>
    </submittedName>
</protein>
<reference evidence="2 3" key="1">
    <citation type="submission" date="2021-03" db="EMBL/GenBank/DDBJ databases">
        <title>Sequencing the genomes of 1000 actinobacteria strains.</title>
        <authorList>
            <person name="Klenk H.-P."/>
        </authorList>
    </citation>
    <scope>NUCLEOTIDE SEQUENCE [LARGE SCALE GENOMIC DNA]</scope>
    <source>
        <strain evidence="2 3">DSM 14564</strain>
    </source>
</reference>
<comment type="caution">
    <text evidence="2">The sequence shown here is derived from an EMBL/GenBank/DDBJ whole genome shotgun (WGS) entry which is preliminary data.</text>
</comment>
<dbReference type="InterPro" id="IPR006311">
    <property type="entry name" value="TAT_signal"/>
</dbReference>
<sequence length="411" mass="44603">MSATTSNAPAPDPDRHSAGGIDRRAVLRGAGLLGAVTAGGTMLPASPARAAGVPEAISPNSFTITADYTTYADHVETLLQQAGSASVSEVMDAANHERTPVAGVVDGQLHGFRFDSGDENDPDVAPQGITTSRDAVGTAQDGRYDGRQLIAVSFYNTSPKGSRINLIDWDADHPNSYRRILLVEPTGTAEEPSFRDVTIHVGGIAWYGDLLYVADTSRGMRVFDMSRILTTDTGGDKEQIGRVGDTFYAHHYRYALPQAGTIATREGAEELVWSTISLDRSSRSLVMTEYRCPDCENYPNGTTRAVRFPFAPESTRFPDTMTANEALEVPLHHLNGVASSGGTWWFNQSNSTQRTLHAWSGTGEMTSHPWVNWGESISYWPEEDGPDLLWSLREETGDRPVFAVGAEDYGP</sequence>
<dbReference type="EMBL" id="JAGIOC010000001">
    <property type="protein sequence ID" value="MBP2408018.1"/>
    <property type="molecule type" value="Genomic_DNA"/>
</dbReference>
<organism evidence="2 3">
    <name type="scientific">Brachybacterium fresconis</name>
    <dbReference type="NCBI Taxonomy" id="173363"/>
    <lineage>
        <taxon>Bacteria</taxon>
        <taxon>Bacillati</taxon>
        <taxon>Actinomycetota</taxon>
        <taxon>Actinomycetes</taxon>
        <taxon>Micrococcales</taxon>
        <taxon>Dermabacteraceae</taxon>
        <taxon>Brachybacterium</taxon>
    </lineage>
</organism>
<evidence type="ECO:0000313" key="3">
    <source>
        <dbReference type="Proteomes" id="UP000698222"/>
    </source>
</evidence>
<feature type="compositionally biased region" description="Basic and acidic residues" evidence="1">
    <location>
        <begin position="12"/>
        <end position="21"/>
    </location>
</feature>
<name>A0ABS4YGU4_9MICO</name>
<keyword evidence="3" id="KW-1185">Reference proteome</keyword>
<dbReference type="RefSeq" id="WP_209887889.1">
    <property type="nucleotide sequence ID" value="NZ_BAAAJV010000002.1"/>
</dbReference>
<evidence type="ECO:0000256" key="1">
    <source>
        <dbReference type="SAM" id="MobiDB-lite"/>
    </source>
</evidence>
<gene>
    <name evidence="2" type="ORF">JOF44_000921</name>
</gene>
<dbReference type="Proteomes" id="UP000698222">
    <property type="component" value="Unassembled WGS sequence"/>
</dbReference>
<accession>A0ABS4YGU4</accession>
<proteinExistence type="predicted"/>
<dbReference type="PROSITE" id="PS51318">
    <property type="entry name" value="TAT"/>
    <property type="match status" value="1"/>
</dbReference>